<feature type="compositionally biased region" description="Low complexity" evidence="1">
    <location>
        <begin position="319"/>
        <end position="334"/>
    </location>
</feature>
<dbReference type="InterPro" id="IPR050344">
    <property type="entry name" value="Peptidase_M1_aminopeptidases"/>
</dbReference>
<dbReference type="PANTHER" id="PTHR11533:SF299">
    <property type="entry name" value="AMINOPEPTIDASE"/>
    <property type="match status" value="1"/>
</dbReference>
<dbReference type="GO" id="GO:0008270">
    <property type="term" value="F:zinc ion binding"/>
    <property type="evidence" value="ECO:0007669"/>
    <property type="project" value="InterPro"/>
</dbReference>
<dbReference type="VEuPathDB" id="CryptoDB:Vbra_18330"/>
<dbReference type="SUPFAM" id="SSF63737">
    <property type="entry name" value="Leukotriene A4 hydrolase N-terminal domain"/>
    <property type="match status" value="1"/>
</dbReference>
<feature type="domain" description="Peptidase M1 membrane alanine aminopeptidase" evidence="2">
    <location>
        <begin position="612"/>
        <end position="817"/>
    </location>
</feature>
<dbReference type="GO" id="GO:0070006">
    <property type="term" value="F:metalloaminopeptidase activity"/>
    <property type="evidence" value="ECO:0007669"/>
    <property type="project" value="TreeGrafter"/>
</dbReference>
<dbReference type="AlphaFoldDB" id="A0A0G4GQC2"/>
<evidence type="ECO:0000313" key="4">
    <source>
        <dbReference type="EMBL" id="CEM32653.1"/>
    </source>
</evidence>
<evidence type="ECO:0000259" key="3">
    <source>
        <dbReference type="Pfam" id="PF17900"/>
    </source>
</evidence>
<dbReference type="InterPro" id="IPR042097">
    <property type="entry name" value="Aminopeptidase_N-like_N_sf"/>
</dbReference>
<feature type="compositionally biased region" description="Polar residues" evidence="1">
    <location>
        <begin position="307"/>
        <end position="318"/>
    </location>
</feature>
<dbReference type="Gene3D" id="1.10.390.10">
    <property type="entry name" value="Neutral Protease Domain 2"/>
    <property type="match status" value="1"/>
</dbReference>
<proteinExistence type="predicted"/>
<feature type="compositionally biased region" description="Basic residues" evidence="1">
    <location>
        <begin position="411"/>
        <end position="420"/>
    </location>
</feature>
<dbReference type="GO" id="GO:0043171">
    <property type="term" value="P:peptide catabolic process"/>
    <property type="evidence" value="ECO:0007669"/>
    <property type="project" value="TreeGrafter"/>
</dbReference>
<feature type="compositionally biased region" description="Basic and acidic residues" evidence="1">
    <location>
        <begin position="478"/>
        <end position="488"/>
    </location>
</feature>
<evidence type="ECO:0000259" key="2">
    <source>
        <dbReference type="Pfam" id="PF01433"/>
    </source>
</evidence>
<sequence length="1256" mass="136350">MHITNGTDAPEEAARGVEAVPTRYEVTLLLEHLGPPPRFAGEVVIDITVLRVGPVILLHAHREFLHVRRGSILPRDAGQPTAASEWQPVVLEGRNSSTDVDVLAVMPTTQENECDAAEGVGAAAVWQPGGYRLWLSFDGIGEDDSVGHLSEDLSNNKGLFSFHHIADLSSFEPHPTTSTSAPAAASSAESAPTQPLPAAAMNSDSPSLVESIDAALEAWGMGPLSVDEWGLPVLEQTARRSNSRRTVWGVATSLEPIFCRRLFPCFDEPHHKVEMELTLAYPCEVFELTLPTPSPTVPHGAPHRKPSPSSHIVPSLNTPSGSSPSPESPSPSSSDHNTHARPRQASAPPHPHRAGGHAPLLPAPAPAPPTRVTVTSAPTAISCTRVVRSYDTDDVCALLFDPPTGEDRFASRKRKRRTSRLGREGGGGVLARWQQLYERGKAKQMLRRGGSGVEGASTGEQHGKRGSEVKRQNTGSGHDIDRQEERQSCSDGSSPPIPPRVQAMARRSITNTSTSTAAYEGKYRVVVFEPTPRLPCYAYGFYIGHFGSLGGRVEVPVPANTPGCAEGRRTVDVTAWMPHGRGSGLRFAHEVGMSAFGYFENTFGGGLGDGCGVPYALSKLDLLGIKPHRGIGLENFGCITFDIDFFSVSDLMTGWSRRRRISRLICHEVSHMWFGDCLTPHTFDELFLKEGVARYLEFVALDDILFGSPASRPPQEQLTARNWVWVTFLLEVFFEAMLDDSTGSTHPVALEGLDGVDSIISHFNLITYGKAACIFRTIEGLTSRQAVMRAFQLWMARHQYASTTRADLVACMQGAMRDHCRVHDHQLPAGVTEASLADMFESWVTTTRCPRVTIRLDGVEERDGGLVARINFSQSPIAVRSQVQATHQAIVSELTQRAAAAAGAAAAAASDPTPSCPPRPVPLFFRLNGRQHTFILTDESTTVSVPLPVDGASNDNRGDQDRFSFVWNSERFGYCVGLFDDQRIWRAVVRAATTPFSDGGYGDAELCGLITDLMVQLRYLLLEFHFFSKEAPTITPEAEDKEHANADGCDGAVAMDVDEPPPQPHDDDPLEEPPRAPSPSLVNSGPKLPASLHQVCVEVLEDIARQVLTIVDQIEDLACAVLAPSTHPSVASDSPVGRNILHALYIKCQDLRLTPVDNWRAKAGLPQQQRPEASVPLFLPADPPGAFPPAECHPDCCPSLRALHPPPARQPQMMSACLPRYCVPGMAELLQAARTCVAFVYPEGEEQGAVQDDDSW</sequence>
<organism evidence="4 5">
    <name type="scientific">Vitrella brassicaformis (strain CCMP3155)</name>
    <dbReference type="NCBI Taxonomy" id="1169540"/>
    <lineage>
        <taxon>Eukaryota</taxon>
        <taxon>Sar</taxon>
        <taxon>Alveolata</taxon>
        <taxon>Colpodellida</taxon>
        <taxon>Vitrellaceae</taxon>
        <taxon>Vitrella</taxon>
    </lineage>
</organism>
<feature type="region of interest" description="Disordered" evidence="1">
    <location>
        <begin position="171"/>
        <end position="204"/>
    </location>
</feature>
<feature type="region of interest" description="Disordered" evidence="1">
    <location>
        <begin position="441"/>
        <end position="500"/>
    </location>
</feature>
<dbReference type="Gene3D" id="2.60.40.1730">
    <property type="entry name" value="tricorn interacting facor f3 domain"/>
    <property type="match status" value="1"/>
</dbReference>
<evidence type="ECO:0000313" key="5">
    <source>
        <dbReference type="Proteomes" id="UP000041254"/>
    </source>
</evidence>
<dbReference type="EMBL" id="CDMY01000759">
    <property type="protein sequence ID" value="CEM32653.1"/>
    <property type="molecule type" value="Genomic_DNA"/>
</dbReference>
<accession>A0A0G4GQC2</accession>
<protein>
    <submittedName>
        <fullName evidence="4">Uncharacterized protein</fullName>
    </submittedName>
</protein>
<keyword evidence="5" id="KW-1185">Reference proteome</keyword>
<feature type="region of interest" description="Disordered" evidence="1">
    <location>
        <begin position="1051"/>
        <end position="1084"/>
    </location>
</feature>
<dbReference type="InterPro" id="IPR027268">
    <property type="entry name" value="Peptidase_M4/M1_CTD_sf"/>
</dbReference>
<reference evidence="4 5" key="1">
    <citation type="submission" date="2014-11" db="EMBL/GenBank/DDBJ databases">
        <authorList>
            <person name="Zhu J."/>
            <person name="Qi W."/>
            <person name="Song R."/>
        </authorList>
    </citation>
    <scope>NUCLEOTIDE SEQUENCE [LARGE SCALE GENOMIC DNA]</scope>
</reference>
<dbReference type="GO" id="GO:0005615">
    <property type="term" value="C:extracellular space"/>
    <property type="evidence" value="ECO:0007669"/>
    <property type="project" value="TreeGrafter"/>
</dbReference>
<feature type="compositionally biased region" description="Basic and acidic residues" evidence="1">
    <location>
        <begin position="461"/>
        <end position="471"/>
    </location>
</feature>
<dbReference type="GO" id="GO:0005737">
    <property type="term" value="C:cytoplasm"/>
    <property type="evidence" value="ECO:0007669"/>
    <property type="project" value="TreeGrafter"/>
</dbReference>
<gene>
    <name evidence="4" type="ORF">Vbra_18330</name>
</gene>
<feature type="region of interest" description="Disordered" evidence="1">
    <location>
        <begin position="294"/>
        <end position="373"/>
    </location>
</feature>
<dbReference type="GO" id="GO:0042277">
    <property type="term" value="F:peptide binding"/>
    <property type="evidence" value="ECO:0007669"/>
    <property type="project" value="TreeGrafter"/>
</dbReference>
<dbReference type="SUPFAM" id="SSF55486">
    <property type="entry name" value="Metalloproteases ('zincins'), catalytic domain"/>
    <property type="match status" value="1"/>
</dbReference>
<dbReference type="InterPro" id="IPR014782">
    <property type="entry name" value="Peptidase_M1_dom"/>
</dbReference>
<dbReference type="GO" id="GO:0016020">
    <property type="term" value="C:membrane"/>
    <property type="evidence" value="ECO:0007669"/>
    <property type="project" value="TreeGrafter"/>
</dbReference>
<dbReference type="OrthoDB" id="10031169at2759"/>
<feature type="compositionally biased region" description="Low complexity" evidence="1">
    <location>
        <begin position="173"/>
        <end position="193"/>
    </location>
</feature>
<dbReference type="STRING" id="1169540.A0A0G4GQC2"/>
<evidence type="ECO:0000256" key="1">
    <source>
        <dbReference type="SAM" id="MobiDB-lite"/>
    </source>
</evidence>
<dbReference type="Pfam" id="PF01433">
    <property type="entry name" value="Peptidase_M1"/>
    <property type="match status" value="1"/>
</dbReference>
<feature type="region of interest" description="Disordered" evidence="1">
    <location>
        <begin position="401"/>
        <end position="426"/>
    </location>
</feature>
<dbReference type="PANTHER" id="PTHR11533">
    <property type="entry name" value="PROTEASE M1 ZINC METALLOPROTEASE"/>
    <property type="match status" value="1"/>
</dbReference>
<name>A0A0G4GQC2_VITBC</name>
<feature type="domain" description="Aminopeptidase N-like N-terminal" evidence="3">
    <location>
        <begin position="248"/>
        <end position="283"/>
    </location>
</feature>
<dbReference type="Proteomes" id="UP000041254">
    <property type="component" value="Unassembled WGS sequence"/>
</dbReference>
<dbReference type="Pfam" id="PF17900">
    <property type="entry name" value="Peptidase_M1_N"/>
    <property type="match status" value="1"/>
</dbReference>
<dbReference type="InParanoid" id="A0A0G4GQC2"/>
<dbReference type="InterPro" id="IPR045357">
    <property type="entry name" value="Aminopeptidase_N-like_N"/>
</dbReference>